<dbReference type="Proteomes" id="UP001159363">
    <property type="component" value="Chromosome 9"/>
</dbReference>
<proteinExistence type="predicted"/>
<gene>
    <name evidence="1" type="ORF">PR048_025546</name>
</gene>
<keyword evidence="2" id="KW-1185">Reference proteome</keyword>
<reference evidence="1 2" key="1">
    <citation type="submission" date="2023-02" db="EMBL/GenBank/DDBJ databases">
        <title>LHISI_Scaffold_Assembly.</title>
        <authorList>
            <person name="Stuart O.P."/>
            <person name="Cleave R."/>
            <person name="Magrath M.J.L."/>
            <person name="Mikheyev A.S."/>
        </authorList>
    </citation>
    <scope>NUCLEOTIDE SEQUENCE [LARGE SCALE GENOMIC DNA]</scope>
    <source>
        <strain evidence="1">Daus_M_001</strain>
        <tissue evidence="1">Leg muscle</tissue>
    </source>
</reference>
<sequence>MHEGRQACVWWSIWQRPKPTWDEPVNRLCGRFSATVEQSDCFEQFFRRSAAGKRVSRMVHIQENTIDLNGSSRRHHATSAYIGETVPDIHAVGYGRGLHEKGSRSTALKYAVVPVACNSGRVSHISQVFEQHNGDHNHGHITRALVDTAPGYMFVQPEMVFSSDVQQYLSVVQLTKYDSIGSTRGTMCLCIWLCDLEYHMTAFVVNGLHKAMVLEQP</sequence>
<evidence type="ECO:0000313" key="1">
    <source>
        <dbReference type="EMBL" id="KAJ8874680.1"/>
    </source>
</evidence>
<dbReference type="EMBL" id="JARBHB010000010">
    <property type="protein sequence ID" value="KAJ8874680.1"/>
    <property type="molecule type" value="Genomic_DNA"/>
</dbReference>
<organism evidence="1 2">
    <name type="scientific">Dryococelus australis</name>
    <dbReference type="NCBI Taxonomy" id="614101"/>
    <lineage>
        <taxon>Eukaryota</taxon>
        <taxon>Metazoa</taxon>
        <taxon>Ecdysozoa</taxon>
        <taxon>Arthropoda</taxon>
        <taxon>Hexapoda</taxon>
        <taxon>Insecta</taxon>
        <taxon>Pterygota</taxon>
        <taxon>Neoptera</taxon>
        <taxon>Polyneoptera</taxon>
        <taxon>Phasmatodea</taxon>
        <taxon>Verophasmatodea</taxon>
        <taxon>Anareolatae</taxon>
        <taxon>Phasmatidae</taxon>
        <taxon>Eurycanthinae</taxon>
        <taxon>Dryococelus</taxon>
    </lineage>
</organism>
<comment type="caution">
    <text evidence="1">The sequence shown here is derived from an EMBL/GenBank/DDBJ whole genome shotgun (WGS) entry which is preliminary data.</text>
</comment>
<evidence type="ECO:0000313" key="2">
    <source>
        <dbReference type="Proteomes" id="UP001159363"/>
    </source>
</evidence>
<name>A0ABQ9GRP8_9NEOP</name>
<protein>
    <submittedName>
        <fullName evidence="1">Uncharacterized protein</fullName>
    </submittedName>
</protein>
<accession>A0ABQ9GRP8</accession>